<dbReference type="Pfam" id="PF22503">
    <property type="entry name" value="DUF6992"/>
    <property type="match status" value="1"/>
</dbReference>
<comment type="caution">
    <text evidence="2">The sequence shown here is derived from an EMBL/GenBank/DDBJ whole genome shotgun (WGS) entry which is preliminary data.</text>
</comment>
<keyword evidence="1" id="KW-0812">Transmembrane</keyword>
<evidence type="ECO:0000313" key="3">
    <source>
        <dbReference type="Proteomes" id="UP000252733"/>
    </source>
</evidence>
<dbReference type="InterPro" id="IPR054261">
    <property type="entry name" value="DUF6992"/>
</dbReference>
<dbReference type="STRING" id="1168289.GCA_000259075_02932"/>
<keyword evidence="1" id="KW-0472">Membrane</keyword>
<dbReference type="AlphaFoldDB" id="A0A2T0XDD0"/>
<feature type="transmembrane region" description="Helical" evidence="1">
    <location>
        <begin position="114"/>
        <end position="132"/>
    </location>
</feature>
<accession>A0A2T0XDD0</accession>
<sequence>MLFLRRIIFIAFVIFLSHELMGQTAVGEFYSSHLQTQSRGMMILGSWAVGNIAVGAYGWSRYSGEKKYFHQMNLFWNTVNLGIAGFALYNNMQTDPLMFGVEEALGEARKIEKILLINSGLDVAYIGTGFLLRHLSSNSDKRKDLLKGYGNSLILQGSFLLVFDLILYGVLHSSRMDFMEGISFSMGESYWDVSWCYRF</sequence>
<organism evidence="2 3">
    <name type="scientific">Marinilabilia salmonicolor</name>
    <dbReference type="NCBI Taxonomy" id="989"/>
    <lineage>
        <taxon>Bacteria</taxon>
        <taxon>Pseudomonadati</taxon>
        <taxon>Bacteroidota</taxon>
        <taxon>Bacteroidia</taxon>
        <taxon>Marinilabiliales</taxon>
        <taxon>Marinilabiliaceae</taxon>
        <taxon>Marinilabilia</taxon>
    </lineage>
</organism>
<feature type="transmembrane region" description="Helical" evidence="1">
    <location>
        <begin position="41"/>
        <end position="60"/>
    </location>
</feature>
<keyword evidence="3" id="KW-1185">Reference proteome</keyword>
<dbReference type="EMBL" id="QPIZ01000008">
    <property type="protein sequence ID" value="RCW36634.1"/>
    <property type="molecule type" value="Genomic_DNA"/>
</dbReference>
<dbReference type="OrthoDB" id="1122568at2"/>
<proteinExistence type="predicted"/>
<feature type="transmembrane region" description="Helical" evidence="1">
    <location>
        <begin position="153"/>
        <end position="171"/>
    </location>
</feature>
<dbReference type="Proteomes" id="UP000252733">
    <property type="component" value="Unassembled WGS sequence"/>
</dbReference>
<evidence type="ECO:0000313" key="2">
    <source>
        <dbReference type="EMBL" id="RCW36634.1"/>
    </source>
</evidence>
<evidence type="ECO:0000256" key="1">
    <source>
        <dbReference type="SAM" id="Phobius"/>
    </source>
</evidence>
<reference evidence="2 3" key="1">
    <citation type="submission" date="2018-07" db="EMBL/GenBank/DDBJ databases">
        <title>Freshwater and sediment microbial communities from various areas in North America, analyzing microbe dynamics in response to fracking.</title>
        <authorList>
            <person name="Lamendella R."/>
        </authorList>
    </citation>
    <scope>NUCLEOTIDE SEQUENCE [LARGE SCALE GENOMIC DNA]</scope>
    <source>
        <strain evidence="2 3">160A</strain>
    </source>
</reference>
<gene>
    <name evidence="2" type="ORF">DFO77_10876</name>
</gene>
<name>A0A2T0XDD0_9BACT</name>
<protein>
    <submittedName>
        <fullName evidence="2">Uncharacterized protein</fullName>
    </submittedName>
</protein>
<keyword evidence="1" id="KW-1133">Transmembrane helix</keyword>
<feature type="transmembrane region" description="Helical" evidence="1">
    <location>
        <begin position="72"/>
        <end position="89"/>
    </location>
</feature>
<dbReference type="RefSeq" id="WP_106153792.1">
    <property type="nucleotide sequence ID" value="NZ_PVTS01000013.1"/>
</dbReference>